<feature type="compositionally biased region" description="Basic and acidic residues" evidence="1">
    <location>
        <begin position="672"/>
        <end position="689"/>
    </location>
</feature>
<sequence>METKSSGSSSSSSSSSGSSSSGSSSSGSSSGSSSSSSKKLKVYIVLHGAGVNSVEGKEQSDVFMGYRDIVERTNDTRSSNFATIRNVVGQKKAKLYRMCPHGMVFMSTDTLNIYLRKKFFYRENWQAYLHSAHKIGDVRYTPANFSNDKNDTGQAHREEEPFAPVLRTAMQLFEGDDEFLDEILETAYVGDDLNEFGVYICDDFDGGVWSKMMRPDNTFFLNLNGQPKRVRISDLMKNIISKKNGYDEYEFLFVNCSPEGEHDRKMPLKREGDTRIRHPPDSNQNSDYWKNVFKTNIKSHKLYAAGKIKFENESEYEADKEFDREMPATQRPQLLNDDDDEALIATNYLFCQMDDEERQNLYINVTAFLTHYPEWVENDISVVDGMKYLIRVLTTSVHDVTAYGESGTAQETLKVWEYPPVRPANPGKVKKSRGEGKSSQPTDDKSDMFEFREGTDEAFKGSKHSYIETVSRRLYELITDKYRESCSNKDKESADLYRELLDHVNTKGFPTLHPDKIAIVGSIVKYDENGNGETGVVVSMSGDRVTISKVSDDDEYTPIGNPFVKSPHDLEYFDGPYVRGPDPPDHIWGTKFAFERELENVGSQSGCLLQGGVRKKKTTRSKTITNKKKKTITNKTRRNKKKKTRRNKKKKTRRNKKKKTRRNKKYRKKTRRVEINYKNEKMAERERWMNGKQKRTRNNLNSYN</sequence>
<feature type="compositionally biased region" description="Basic residues" evidence="1">
    <location>
        <begin position="634"/>
        <end position="671"/>
    </location>
</feature>
<evidence type="ECO:0000313" key="2">
    <source>
        <dbReference type="EMBL" id="QHU02226.1"/>
    </source>
</evidence>
<dbReference type="EMBL" id="MN740355">
    <property type="protein sequence ID" value="QHU02226.1"/>
    <property type="molecule type" value="Genomic_DNA"/>
</dbReference>
<reference evidence="2" key="1">
    <citation type="journal article" date="2020" name="Nature">
        <title>Giant virus diversity and host interactions through global metagenomics.</title>
        <authorList>
            <person name="Schulz F."/>
            <person name="Roux S."/>
            <person name="Paez-Espino D."/>
            <person name="Jungbluth S."/>
            <person name="Walsh D.A."/>
            <person name="Denef V.J."/>
            <person name="McMahon K.D."/>
            <person name="Konstantinidis K.T."/>
            <person name="Eloe-Fadrosh E.A."/>
            <person name="Kyrpides N.C."/>
            <person name="Woyke T."/>
        </authorList>
    </citation>
    <scope>NUCLEOTIDE SEQUENCE</scope>
    <source>
        <strain evidence="2">GVMAG-M-3300025880-75</strain>
    </source>
</reference>
<proteinExistence type="predicted"/>
<feature type="region of interest" description="Disordered" evidence="1">
    <location>
        <begin position="634"/>
        <end position="704"/>
    </location>
</feature>
<accession>A0A6C0JBZ5</accession>
<evidence type="ECO:0000256" key="1">
    <source>
        <dbReference type="SAM" id="MobiDB-lite"/>
    </source>
</evidence>
<dbReference type="AlphaFoldDB" id="A0A6C0JBZ5"/>
<dbReference type="InterPro" id="IPR039715">
    <property type="entry name" value="ZCCHC10"/>
</dbReference>
<organism evidence="2">
    <name type="scientific">viral metagenome</name>
    <dbReference type="NCBI Taxonomy" id="1070528"/>
    <lineage>
        <taxon>unclassified sequences</taxon>
        <taxon>metagenomes</taxon>
        <taxon>organismal metagenomes</taxon>
    </lineage>
</organism>
<feature type="region of interest" description="Disordered" evidence="1">
    <location>
        <begin position="417"/>
        <end position="447"/>
    </location>
</feature>
<dbReference type="PANTHER" id="PTHR13491:SF0">
    <property type="entry name" value="ZINC FINGER CCHC DOMAIN-CONTAINING PROTEIN 10"/>
    <property type="match status" value="1"/>
</dbReference>
<dbReference type="PANTHER" id="PTHR13491">
    <property type="entry name" value="ZCCHC10 PROTEIN"/>
    <property type="match status" value="1"/>
</dbReference>
<protein>
    <submittedName>
        <fullName evidence="2">Uncharacterized protein</fullName>
    </submittedName>
</protein>
<feature type="region of interest" description="Disordered" evidence="1">
    <location>
        <begin position="1"/>
        <end position="36"/>
    </location>
</feature>
<name>A0A6C0JBZ5_9ZZZZ</name>
<feature type="compositionally biased region" description="Basic and acidic residues" evidence="1">
    <location>
        <begin position="432"/>
        <end position="447"/>
    </location>
</feature>